<gene>
    <name evidence="1" type="ORF">HK097_009608</name>
</gene>
<comment type="caution">
    <text evidence="1">The sequence shown here is derived from an EMBL/GenBank/DDBJ whole genome shotgun (WGS) entry which is preliminary data.</text>
</comment>
<protein>
    <submittedName>
        <fullName evidence="1">Uncharacterized protein</fullName>
    </submittedName>
</protein>
<proteinExistence type="predicted"/>
<accession>A0AAD5SAA7</accession>
<name>A0AAD5SAA7_9FUNG</name>
<keyword evidence="2" id="KW-1185">Reference proteome</keyword>
<dbReference type="EMBL" id="JADGJD010000650">
    <property type="protein sequence ID" value="KAJ3049392.1"/>
    <property type="molecule type" value="Genomic_DNA"/>
</dbReference>
<sequence length="259" mass="29559">MDTPQSREEFENWVKRKLEERERHFAATGLELDRLEIPGTFSKAGFEELCNHPLVKHLRPYFRNGTAYLKERPSAPHAASHGFITKRLISVLSKNDSEDFIELQGSTRNWWNQNRSKEADQSFAPTHRTLQGIPCPDPTLVVEVGYKEKLVDLEDDARGWLTHTETRLVLIIKIFGLAVNNTFRLRVILYGRPALTKIKGWEAGTWQERGWATPALVGPGNPLYCLKIPIAELFHGVARPAGLANVDSIDFDLYQLQRD</sequence>
<evidence type="ECO:0000313" key="2">
    <source>
        <dbReference type="Proteomes" id="UP001212841"/>
    </source>
</evidence>
<feature type="non-terminal residue" evidence="1">
    <location>
        <position position="1"/>
    </location>
</feature>
<evidence type="ECO:0000313" key="1">
    <source>
        <dbReference type="EMBL" id="KAJ3049392.1"/>
    </source>
</evidence>
<dbReference type="AlphaFoldDB" id="A0AAD5SAA7"/>
<dbReference type="Proteomes" id="UP001212841">
    <property type="component" value="Unassembled WGS sequence"/>
</dbReference>
<reference evidence="1" key="1">
    <citation type="submission" date="2020-05" db="EMBL/GenBank/DDBJ databases">
        <title>Phylogenomic resolution of chytrid fungi.</title>
        <authorList>
            <person name="Stajich J.E."/>
            <person name="Amses K."/>
            <person name="Simmons R."/>
            <person name="Seto K."/>
            <person name="Myers J."/>
            <person name="Bonds A."/>
            <person name="Quandt C.A."/>
            <person name="Barry K."/>
            <person name="Liu P."/>
            <person name="Grigoriev I."/>
            <person name="Longcore J.E."/>
            <person name="James T.Y."/>
        </authorList>
    </citation>
    <scope>NUCLEOTIDE SEQUENCE</scope>
    <source>
        <strain evidence="1">JEL0318</strain>
    </source>
</reference>
<organism evidence="1 2">
    <name type="scientific">Rhizophlyctis rosea</name>
    <dbReference type="NCBI Taxonomy" id="64517"/>
    <lineage>
        <taxon>Eukaryota</taxon>
        <taxon>Fungi</taxon>
        <taxon>Fungi incertae sedis</taxon>
        <taxon>Chytridiomycota</taxon>
        <taxon>Chytridiomycota incertae sedis</taxon>
        <taxon>Chytridiomycetes</taxon>
        <taxon>Rhizophlyctidales</taxon>
        <taxon>Rhizophlyctidaceae</taxon>
        <taxon>Rhizophlyctis</taxon>
    </lineage>
</organism>